<dbReference type="GeneID" id="19335569"/>
<dbReference type="InterPro" id="IPR013094">
    <property type="entry name" value="AB_hydrolase_3"/>
</dbReference>
<dbReference type="VEuPathDB" id="FungiDB:MYCFIDRAFT_196288"/>
<evidence type="ECO:0000313" key="3">
    <source>
        <dbReference type="EMBL" id="EME82840.1"/>
    </source>
</evidence>
<dbReference type="GO" id="GO:0016787">
    <property type="term" value="F:hydrolase activity"/>
    <property type="evidence" value="ECO:0007669"/>
    <property type="project" value="UniProtKB-KW"/>
</dbReference>
<proteinExistence type="predicted"/>
<evidence type="ECO:0000256" key="1">
    <source>
        <dbReference type="ARBA" id="ARBA00022801"/>
    </source>
</evidence>
<sequence length="356" mass="39950">MHLLKLIWLNPLQTIRFTYTFVIQASLVVLKRVLLPHVPSYQSFRLQLQRAYLSSCSLTFPNLTWRLPIGDLPEHKAKRLDVGSSVMLYAIPGWTWEKRRCGIGKNIIALYAHGGAYARGEAKMYIESMERWERAATERGWGLTFVSVEYPLSNIAPHPAQRNAFVDAYQCLLKQHIPASNICFMGDSAGGGLCILSSIECIKLGLPQPAGSILMSPWLDMSMRAYEGGNALVETDYLVNANQTIPIFIEQWLNGVSKTSSDVNPLYREPSELLGLNPQLILVGAGDTVLPESKDFARLCQSQSILHRLVCEWGQLHIYALGTQWVDPKVRHKTDGYILDWMEQCQRKAAAATSSI</sequence>
<dbReference type="PANTHER" id="PTHR48081">
    <property type="entry name" value="AB HYDROLASE SUPERFAMILY PROTEIN C4A8.06C"/>
    <property type="match status" value="1"/>
</dbReference>
<dbReference type="AlphaFoldDB" id="M2YYY1"/>
<dbReference type="InterPro" id="IPR029058">
    <property type="entry name" value="AB_hydrolase_fold"/>
</dbReference>
<dbReference type="KEGG" id="pfj:MYCFIDRAFT_196288"/>
<evidence type="ECO:0000313" key="4">
    <source>
        <dbReference type="Proteomes" id="UP000016932"/>
    </source>
</evidence>
<protein>
    <recommendedName>
        <fullName evidence="2">Alpha/beta hydrolase fold-3 domain-containing protein</fullName>
    </recommendedName>
</protein>
<dbReference type="Proteomes" id="UP000016932">
    <property type="component" value="Unassembled WGS sequence"/>
</dbReference>
<dbReference type="HOGENOM" id="CLU_067136_0_0_1"/>
<name>M2YYY1_PSEFD</name>
<dbReference type="Pfam" id="PF07859">
    <property type="entry name" value="Abhydrolase_3"/>
    <property type="match status" value="1"/>
</dbReference>
<reference evidence="3 4" key="1">
    <citation type="journal article" date="2012" name="PLoS Pathog.">
        <title>Diverse lifestyles and strategies of plant pathogenesis encoded in the genomes of eighteen Dothideomycetes fungi.</title>
        <authorList>
            <person name="Ohm R.A."/>
            <person name="Feau N."/>
            <person name="Henrissat B."/>
            <person name="Schoch C.L."/>
            <person name="Horwitz B.A."/>
            <person name="Barry K.W."/>
            <person name="Condon B.J."/>
            <person name="Copeland A.C."/>
            <person name="Dhillon B."/>
            <person name="Glaser F."/>
            <person name="Hesse C.N."/>
            <person name="Kosti I."/>
            <person name="LaButti K."/>
            <person name="Lindquist E.A."/>
            <person name="Lucas S."/>
            <person name="Salamov A.A."/>
            <person name="Bradshaw R.E."/>
            <person name="Ciuffetti L."/>
            <person name="Hamelin R.C."/>
            <person name="Kema G.H.J."/>
            <person name="Lawrence C."/>
            <person name="Scott J.A."/>
            <person name="Spatafora J.W."/>
            <person name="Turgeon B.G."/>
            <person name="de Wit P.J.G.M."/>
            <person name="Zhong S."/>
            <person name="Goodwin S.B."/>
            <person name="Grigoriev I.V."/>
        </authorList>
    </citation>
    <scope>NUCLEOTIDE SEQUENCE [LARGE SCALE GENOMIC DNA]</scope>
    <source>
        <strain evidence="3 4">CIRAD86</strain>
    </source>
</reference>
<keyword evidence="4" id="KW-1185">Reference proteome</keyword>
<dbReference type="RefSeq" id="XP_007926246.1">
    <property type="nucleotide sequence ID" value="XM_007928055.1"/>
</dbReference>
<dbReference type="OrthoDB" id="2152029at2759"/>
<dbReference type="InterPro" id="IPR050300">
    <property type="entry name" value="GDXG_lipolytic_enzyme"/>
</dbReference>
<dbReference type="Gene3D" id="3.40.50.1820">
    <property type="entry name" value="alpha/beta hydrolase"/>
    <property type="match status" value="1"/>
</dbReference>
<evidence type="ECO:0000259" key="2">
    <source>
        <dbReference type="Pfam" id="PF07859"/>
    </source>
</evidence>
<feature type="domain" description="Alpha/beta hydrolase fold-3" evidence="2">
    <location>
        <begin position="110"/>
        <end position="319"/>
    </location>
</feature>
<gene>
    <name evidence="3" type="ORF">MYCFIDRAFT_196288</name>
</gene>
<dbReference type="EMBL" id="KB446558">
    <property type="protein sequence ID" value="EME82840.1"/>
    <property type="molecule type" value="Genomic_DNA"/>
</dbReference>
<organism evidence="3 4">
    <name type="scientific">Pseudocercospora fijiensis (strain CIRAD86)</name>
    <name type="common">Black leaf streak disease fungus</name>
    <name type="synonym">Mycosphaerella fijiensis</name>
    <dbReference type="NCBI Taxonomy" id="383855"/>
    <lineage>
        <taxon>Eukaryota</taxon>
        <taxon>Fungi</taxon>
        <taxon>Dikarya</taxon>
        <taxon>Ascomycota</taxon>
        <taxon>Pezizomycotina</taxon>
        <taxon>Dothideomycetes</taxon>
        <taxon>Dothideomycetidae</taxon>
        <taxon>Mycosphaerellales</taxon>
        <taxon>Mycosphaerellaceae</taxon>
        <taxon>Pseudocercospora</taxon>
    </lineage>
</organism>
<dbReference type="SUPFAM" id="SSF53474">
    <property type="entry name" value="alpha/beta-Hydrolases"/>
    <property type="match status" value="1"/>
</dbReference>
<dbReference type="eggNOG" id="KOG1515">
    <property type="taxonomic scope" value="Eukaryota"/>
</dbReference>
<accession>M2YYY1</accession>
<keyword evidence="1" id="KW-0378">Hydrolase</keyword>
<dbReference type="PANTHER" id="PTHR48081:SF8">
    <property type="entry name" value="ALPHA_BETA HYDROLASE FOLD-3 DOMAIN-CONTAINING PROTEIN-RELATED"/>
    <property type="match status" value="1"/>
</dbReference>